<organism evidence="1">
    <name type="scientific">Rhizophora mucronata</name>
    <name type="common">Asiatic mangrove</name>
    <dbReference type="NCBI Taxonomy" id="61149"/>
    <lineage>
        <taxon>Eukaryota</taxon>
        <taxon>Viridiplantae</taxon>
        <taxon>Streptophyta</taxon>
        <taxon>Embryophyta</taxon>
        <taxon>Tracheophyta</taxon>
        <taxon>Spermatophyta</taxon>
        <taxon>Magnoliopsida</taxon>
        <taxon>eudicotyledons</taxon>
        <taxon>Gunneridae</taxon>
        <taxon>Pentapetalae</taxon>
        <taxon>rosids</taxon>
        <taxon>fabids</taxon>
        <taxon>Malpighiales</taxon>
        <taxon>Rhizophoraceae</taxon>
        <taxon>Rhizophora</taxon>
    </lineage>
</organism>
<name>A0A2P2MYR4_RHIMU</name>
<proteinExistence type="predicted"/>
<sequence length="38" mass="4644">MMLFASQCHPYLYPFRAILVMKLTNHYTIYFFSFTMIC</sequence>
<evidence type="ECO:0000313" key="1">
    <source>
        <dbReference type="EMBL" id="MBX35368.1"/>
    </source>
</evidence>
<reference evidence="1" key="1">
    <citation type="submission" date="2018-02" db="EMBL/GenBank/DDBJ databases">
        <title>Rhizophora mucronata_Transcriptome.</title>
        <authorList>
            <person name="Meera S.P."/>
            <person name="Sreeshan A."/>
            <person name="Augustine A."/>
        </authorList>
    </citation>
    <scope>NUCLEOTIDE SEQUENCE</scope>
    <source>
        <tissue evidence="1">Leaf</tissue>
    </source>
</reference>
<protein>
    <submittedName>
        <fullName evidence="1">Uncharacterized protein</fullName>
    </submittedName>
</protein>
<dbReference type="EMBL" id="GGEC01054884">
    <property type="protein sequence ID" value="MBX35368.1"/>
    <property type="molecule type" value="Transcribed_RNA"/>
</dbReference>
<accession>A0A2P2MYR4</accession>
<dbReference type="AlphaFoldDB" id="A0A2P2MYR4"/>